<sequence length="81" mass="9263">MDEQSCGKSFDGSAMRYVDGVWMSLANTKELHLIKGKDNFISRMYKGRLDIISWLMFNDAGCFKTLSNVNKDLENAKYENA</sequence>
<proteinExistence type="predicted"/>
<gene>
    <name evidence="1" type="ORF">FCALED_LOCUS5398</name>
</gene>
<comment type="caution">
    <text evidence="1">The sequence shown here is derived from an EMBL/GenBank/DDBJ whole genome shotgun (WGS) entry which is preliminary data.</text>
</comment>
<protein>
    <submittedName>
        <fullName evidence="1">2308_t:CDS:1</fullName>
    </submittedName>
</protein>
<evidence type="ECO:0000313" key="1">
    <source>
        <dbReference type="EMBL" id="CAG8535788.1"/>
    </source>
</evidence>
<keyword evidence="2" id="KW-1185">Reference proteome</keyword>
<dbReference type="EMBL" id="CAJVPQ010001162">
    <property type="protein sequence ID" value="CAG8535788.1"/>
    <property type="molecule type" value="Genomic_DNA"/>
</dbReference>
<name>A0A9N9AM38_9GLOM</name>
<dbReference type="Proteomes" id="UP000789570">
    <property type="component" value="Unassembled WGS sequence"/>
</dbReference>
<reference evidence="1" key="1">
    <citation type="submission" date="2021-06" db="EMBL/GenBank/DDBJ databases">
        <authorList>
            <person name="Kallberg Y."/>
            <person name="Tangrot J."/>
            <person name="Rosling A."/>
        </authorList>
    </citation>
    <scope>NUCLEOTIDE SEQUENCE</scope>
    <source>
        <strain evidence="1">UK204</strain>
    </source>
</reference>
<accession>A0A9N9AM38</accession>
<evidence type="ECO:0000313" key="2">
    <source>
        <dbReference type="Proteomes" id="UP000789570"/>
    </source>
</evidence>
<organism evidence="1 2">
    <name type="scientific">Funneliformis caledonium</name>
    <dbReference type="NCBI Taxonomy" id="1117310"/>
    <lineage>
        <taxon>Eukaryota</taxon>
        <taxon>Fungi</taxon>
        <taxon>Fungi incertae sedis</taxon>
        <taxon>Mucoromycota</taxon>
        <taxon>Glomeromycotina</taxon>
        <taxon>Glomeromycetes</taxon>
        <taxon>Glomerales</taxon>
        <taxon>Glomeraceae</taxon>
        <taxon>Funneliformis</taxon>
    </lineage>
</organism>
<dbReference type="AlphaFoldDB" id="A0A9N9AM38"/>